<reference evidence="1" key="1">
    <citation type="submission" date="2019-08" db="EMBL/GenBank/DDBJ databases">
        <authorList>
            <person name="Kucharzyk K."/>
            <person name="Murdoch R.W."/>
            <person name="Higgins S."/>
            <person name="Loffler F."/>
        </authorList>
    </citation>
    <scope>NUCLEOTIDE SEQUENCE</scope>
</reference>
<gene>
    <name evidence="1" type="ORF">SDC9_38241</name>
</gene>
<dbReference type="EMBL" id="VSSQ01000349">
    <property type="protein sequence ID" value="MPL92144.1"/>
    <property type="molecule type" value="Genomic_DNA"/>
</dbReference>
<evidence type="ECO:0000313" key="1">
    <source>
        <dbReference type="EMBL" id="MPL92144.1"/>
    </source>
</evidence>
<comment type="caution">
    <text evidence="1">The sequence shown here is derived from an EMBL/GenBank/DDBJ whole genome shotgun (WGS) entry which is preliminary data.</text>
</comment>
<protein>
    <submittedName>
        <fullName evidence="1">Uncharacterized protein</fullName>
    </submittedName>
</protein>
<dbReference type="AlphaFoldDB" id="A0A644VL56"/>
<proteinExistence type="predicted"/>
<sequence>MTDFLNVTSVTKDQNGKGRFRPIGVAFPGGENRNYLFKILLDANPVNGEIMAFVPQADAAAAGHRLALPDKMRVTTPVQGAHDRTRFTHVGIAFPASEGANYVFKAYLDAVPVNGELLLFPWEKASGSTAE</sequence>
<name>A0A644VL56_9ZZZZ</name>
<accession>A0A644VL56</accession>
<organism evidence="1">
    <name type="scientific">bioreactor metagenome</name>
    <dbReference type="NCBI Taxonomy" id="1076179"/>
    <lineage>
        <taxon>unclassified sequences</taxon>
        <taxon>metagenomes</taxon>
        <taxon>ecological metagenomes</taxon>
    </lineage>
</organism>